<dbReference type="HOGENOM" id="CLU_066015_1_0_4"/>
<keyword evidence="3" id="KW-1185">Reference proteome</keyword>
<reference evidence="2 3" key="1">
    <citation type="journal article" date="2015" name="Genome Announc.">
        <title>Genome Sequence of Mushroom Soft-Rot Pathogen Janthinobacterium agaricidamnosum.</title>
        <authorList>
            <person name="Graupner K."/>
            <person name="Lackner G."/>
            <person name="Hertweck C."/>
        </authorList>
    </citation>
    <scope>NUCLEOTIDE SEQUENCE [LARGE SCALE GENOMIC DNA]</scope>
    <source>
        <strain evidence="3">NBRC 102515 / DSM 9628</strain>
    </source>
</reference>
<dbReference type="AlphaFoldDB" id="W0V0I5"/>
<gene>
    <name evidence="2" type="ORF">GJA_131</name>
</gene>
<evidence type="ECO:0000256" key="1">
    <source>
        <dbReference type="SAM" id="SignalP"/>
    </source>
</evidence>
<dbReference type="RefSeq" id="WP_081905189.1">
    <property type="nucleotide sequence ID" value="NZ_BCTH01000060.1"/>
</dbReference>
<protein>
    <submittedName>
        <fullName evidence="2">Uncharacterized protein</fullName>
    </submittedName>
</protein>
<dbReference type="eggNOG" id="COG0834">
    <property type="taxonomic scope" value="Bacteria"/>
</dbReference>
<sequence>MFQKSRSRSTTWYGVVAACLLLGVLHAAQAATLYFPSPETADDERGNYSLNLLRLVLKKAGSRDTVERNPLNMLQNRSVLELAMGNGKLDVIAGVTTKEREEKLLPIRIPITKGLVGWRLLLIKAGQRERLRDVRTLHDLLPFRVAQGHDWPDTVILRDNGLLVSTVAHYNSLFTMLNLDRLDYVPRSLPEIWAELDHYRGLDIDPYLVLHYRSADYFFVNRKNTKLAETIRRGLEIAMEDGTFDKLFYEHYGKLIKDANLEKRHVIELVNPLLPVETPVTRKELWFSLDDLKRIK</sequence>
<dbReference type="STRING" id="1349767.GJA_131"/>
<dbReference type="SUPFAM" id="SSF53850">
    <property type="entry name" value="Periplasmic binding protein-like II"/>
    <property type="match status" value="1"/>
</dbReference>
<accession>W0V0I5</accession>
<keyword evidence="1" id="KW-0732">Signal</keyword>
<dbReference type="OrthoDB" id="547680at2"/>
<evidence type="ECO:0000313" key="2">
    <source>
        <dbReference type="EMBL" id="CDG80797.1"/>
    </source>
</evidence>
<evidence type="ECO:0000313" key="3">
    <source>
        <dbReference type="Proteomes" id="UP000027604"/>
    </source>
</evidence>
<dbReference type="Proteomes" id="UP000027604">
    <property type="component" value="Chromosome I"/>
</dbReference>
<dbReference type="KEGG" id="jag:GJA_131"/>
<feature type="chain" id="PRO_5004797441" evidence="1">
    <location>
        <begin position="31"/>
        <end position="296"/>
    </location>
</feature>
<name>W0V0I5_9BURK</name>
<dbReference type="EMBL" id="HG322949">
    <property type="protein sequence ID" value="CDG80797.1"/>
    <property type="molecule type" value="Genomic_DNA"/>
</dbReference>
<dbReference type="Gene3D" id="3.40.190.10">
    <property type="entry name" value="Periplasmic binding protein-like II"/>
    <property type="match status" value="2"/>
</dbReference>
<dbReference type="PATRIC" id="fig|1349767.4.peg.3512"/>
<organism evidence="2 3">
    <name type="scientific">Janthinobacterium agaricidamnosum NBRC 102515 = DSM 9628</name>
    <dbReference type="NCBI Taxonomy" id="1349767"/>
    <lineage>
        <taxon>Bacteria</taxon>
        <taxon>Pseudomonadati</taxon>
        <taxon>Pseudomonadota</taxon>
        <taxon>Betaproteobacteria</taxon>
        <taxon>Burkholderiales</taxon>
        <taxon>Oxalobacteraceae</taxon>
        <taxon>Janthinobacterium</taxon>
    </lineage>
</organism>
<proteinExistence type="predicted"/>
<dbReference type="PROSITE" id="PS51257">
    <property type="entry name" value="PROKAR_LIPOPROTEIN"/>
    <property type="match status" value="1"/>
</dbReference>
<feature type="signal peptide" evidence="1">
    <location>
        <begin position="1"/>
        <end position="30"/>
    </location>
</feature>